<dbReference type="InterPro" id="IPR002528">
    <property type="entry name" value="MATE_fam"/>
</dbReference>
<keyword evidence="3" id="KW-1003">Cell membrane</keyword>
<dbReference type="GO" id="GO:0015297">
    <property type="term" value="F:antiporter activity"/>
    <property type="evidence" value="ECO:0007669"/>
    <property type="project" value="InterPro"/>
</dbReference>
<dbReference type="PANTHER" id="PTHR43549:SF3">
    <property type="entry name" value="MULTIDRUG RESISTANCE PROTEIN YPNP-RELATED"/>
    <property type="match status" value="1"/>
</dbReference>
<keyword evidence="2" id="KW-0813">Transport</keyword>
<dbReference type="GO" id="GO:0005886">
    <property type="term" value="C:plasma membrane"/>
    <property type="evidence" value="ECO:0007669"/>
    <property type="project" value="UniProtKB-SubCell"/>
</dbReference>
<dbReference type="Proteomes" id="UP000823842">
    <property type="component" value="Unassembled WGS sequence"/>
</dbReference>
<evidence type="ECO:0000256" key="2">
    <source>
        <dbReference type="ARBA" id="ARBA00022448"/>
    </source>
</evidence>
<feature type="transmembrane region" description="Helical" evidence="7">
    <location>
        <begin position="192"/>
        <end position="212"/>
    </location>
</feature>
<dbReference type="NCBIfam" id="TIGR00797">
    <property type="entry name" value="matE"/>
    <property type="match status" value="1"/>
</dbReference>
<proteinExistence type="predicted"/>
<dbReference type="Pfam" id="PF01554">
    <property type="entry name" value="MatE"/>
    <property type="match status" value="1"/>
</dbReference>
<evidence type="ECO:0000256" key="6">
    <source>
        <dbReference type="ARBA" id="ARBA00023136"/>
    </source>
</evidence>
<dbReference type="AlphaFoldDB" id="A0A9D2RVS7"/>
<feature type="transmembrane region" description="Helical" evidence="7">
    <location>
        <begin position="165"/>
        <end position="186"/>
    </location>
</feature>
<dbReference type="PANTHER" id="PTHR43549">
    <property type="entry name" value="MULTIDRUG RESISTANCE PROTEIN YPNP-RELATED"/>
    <property type="match status" value="1"/>
</dbReference>
<comment type="subcellular location">
    <subcellularLocation>
        <location evidence="1">Cell membrane</location>
        <topology evidence="1">Multi-pass membrane protein</topology>
    </subcellularLocation>
</comment>
<evidence type="ECO:0000256" key="7">
    <source>
        <dbReference type="SAM" id="Phobius"/>
    </source>
</evidence>
<evidence type="ECO:0000313" key="8">
    <source>
        <dbReference type="EMBL" id="HJB28527.1"/>
    </source>
</evidence>
<feature type="transmembrane region" description="Helical" evidence="7">
    <location>
        <begin position="12"/>
        <end position="31"/>
    </location>
</feature>
<keyword evidence="5 7" id="KW-1133">Transmembrane helix</keyword>
<feature type="transmembrane region" description="Helical" evidence="7">
    <location>
        <begin position="132"/>
        <end position="158"/>
    </location>
</feature>
<comment type="caution">
    <text evidence="8">The sequence shown here is derived from an EMBL/GenBank/DDBJ whole genome shotgun (WGS) entry which is preliminary data.</text>
</comment>
<evidence type="ECO:0000256" key="1">
    <source>
        <dbReference type="ARBA" id="ARBA00004651"/>
    </source>
</evidence>
<dbReference type="EMBL" id="DWYZ01000134">
    <property type="protein sequence ID" value="HJB28527.1"/>
    <property type="molecule type" value="Genomic_DNA"/>
</dbReference>
<gene>
    <name evidence="8" type="ORF">IAA06_07000</name>
</gene>
<evidence type="ECO:0000313" key="9">
    <source>
        <dbReference type="Proteomes" id="UP000823842"/>
    </source>
</evidence>
<evidence type="ECO:0000256" key="4">
    <source>
        <dbReference type="ARBA" id="ARBA00022692"/>
    </source>
</evidence>
<evidence type="ECO:0000256" key="3">
    <source>
        <dbReference type="ARBA" id="ARBA00022475"/>
    </source>
</evidence>
<keyword evidence="6 7" id="KW-0472">Membrane</keyword>
<reference evidence="8" key="1">
    <citation type="journal article" date="2021" name="PeerJ">
        <title>Extensive microbial diversity within the chicken gut microbiome revealed by metagenomics and culture.</title>
        <authorList>
            <person name="Gilroy R."/>
            <person name="Ravi A."/>
            <person name="Getino M."/>
            <person name="Pursley I."/>
            <person name="Horton D.L."/>
            <person name="Alikhan N.F."/>
            <person name="Baker D."/>
            <person name="Gharbi K."/>
            <person name="Hall N."/>
            <person name="Watson M."/>
            <person name="Adriaenssens E.M."/>
            <person name="Foster-Nyarko E."/>
            <person name="Jarju S."/>
            <person name="Secka A."/>
            <person name="Antonio M."/>
            <person name="Oren A."/>
            <person name="Chaudhuri R.R."/>
            <person name="La Ragione R."/>
            <person name="Hildebrand F."/>
            <person name="Pallen M.J."/>
        </authorList>
    </citation>
    <scope>NUCLEOTIDE SEQUENCE</scope>
    <source>
        <strain evidence="8">ChiSjej1B19-5720</strain>
    </source>
</reference>
<name>A0A9D2RVS7_9FIRM</name>
<evidence type="ECO:0000256" key="5">
    <source>
        <dbReference type="ARBA" id="ARBA00022989"/>
    </source>
</evidence>
<keyword evidence="4 7" id="KW-0812">Transmembrane</keyword>
<protein>
    <submittedName>
        <fullName evidence="8">MATE family efflux transporter</fullName>
    </submittedName>
</protein>
<dbReference type="InterPro" id="IPR052031">
    <property type="entry name" value="Membrane_Transporter-Flippase"/>
</dbReference>
<sequence>MPQEMTQGKPLGLLLRFCIPLLLGNIFQQFYNLVDTIIVGRYLGITALTAVGATASVNFLVMGFCTGACAGFAIPVAQKFGARDYTYMRKMVANSTYLAAGFALILTAVTVIFCRNILVWMQTPGEILGQSYSYLVVIMAGMPFAFLYNTAAGLIRALGDSKTPFYFLIIGAVLNIILDLLFVVTFQMGVPGAAYATVIAQAASGVLCLFCIKKNTRSFK</sequence>
<dbReference type="GO" id="GO:0042910">
    <property type="term" value="F:xenobiotic transmembrane transporter activity"/>
    <property type="evidence" value="ECO:0007669"/>
    <property type="project" value="InterPro"/>
</dbReference>
<accession>A0A9D2RVS7</accession>
<feature type="transmembrane region" description="Helical" evidence="7">
    <location>
        <begin position="43"/>
        <end position="76"/>
    </location>
</feature>
<feature type="transmembrane region" description="Helical" evidence="7">
    <location>
        <begin position="97"/>
        <end position="120"/>
    </location>
</feature>
<organism evidence="8 9">
    <name type="scientific">Candidatus Blautia faecavium</name>
    <dbReference type="NCBI Taxonomy" id="2838487"/>
    <lineage>
        <taxon>Bacteria</taxon>
        <taxon>Bacillati</taxon>
        <taxon>Bacillota</taxon>
        <taxon>Clostridia</taxon>
        <taxon>Lachnospirales</taxon>
        <taxon>Lachnospiraceae</taxon>
        <taxon>Blautia</taxon>
    </lineage>
</organism>
<reference evidence="8" key="2">
    <citation type="submission" date="2021-04" db="EMBL/GenBank/DDBJ databases">
        <authorList>
            <person name="Gilroy R."/>
        </authorList>
    </citation>
    <scope>NUCLEOTIDE SEQUENCE</scope>
    <source>
        <strain evidence="8">ChiSjej1B19-5720</strain>
    </source>
</reference>